<dbReference type="OrthoDB" id="9809275at2"/>
<dbReference type="InterPro" id="IPR002575">
    <property type="entry name" value="Aminoglycoside_PTrfase"/>
</dbReference>
<dbReference type="Proteomes" id="UP000295142">
    <property type="component" value="Unassembled WGS sequence"/>
</dbReference>
<comment type="caution">
    <text evidence="2">The sequence shown here is derived from an EMBL/GenBank/DDBJ whole genome shotgun (WGS) entry which is preliminary data.</text>
</comment>
<name>A0A4R2KIF0_9RHOB</name>
<dbReference type="EMBL" id="SLWW01000002">
    <property type="protein sequence ID" value="TCO73413.1"/>
    <property type="molecule type" value="Genomic_DNA"/>
</dbReference>
<dbReference type="SUPFAM" id="SSF56112">
    <property type="entry name" value="Protein kinase-like (PK-like)"/>
    <property type="match status" value="1"/>
</dbReference>
<accession>A0A4R2KIF0</accession>
<dbReference type="Gene3D" id="3.90.1200.10">
    <property type="match status" value="1"/>
</dbReference>
<gene>
    <name evidence="2" type="ORF">EV655_102178</name>
</gene>
<reference evidence="2 3" key="1">
    <citation type="submission" date="2019-03" db="EMBL/GenBank/DDBJ databases">
        <title>Genomic Encyclopedia of Type Strains, Phase IV (KMG-IV): sequencing the most valuable type-strain genomes for metagenomic binning, comparative biology and taxonomic classification.</title>
        <authorList>
            <person name="Goeker M."/>
        </authorList>
    </citation>
    <scope>NUCLEOTIDE SEQUENCE [LARGE SCALE GENOMIC DNA]</scope>
    <source>
        <strain evidence="2 3">DSM 4868</strain>
    </source>
</reference>
<proteinExistence type="predicted"/>
<dbReference type="Gene3D" id="3.30.200.20">
    <property type="entry name" value="Phosphorylase Kinase, domain 1"/>
    <property type="match status" value="1"/>
</dbReference>
<keyword evidence="3" id="KW-1185">Reference proteome</keyword>
<dbReference type="RefSeq" id="WP_132541677.1">
    <property type="nucleotide sequence ID" value="NZ_SLWW01000002.1"/>
</dbReference>
<protein>
    <recommendedName>
        <fullName evidence="1">Aminoglycoside phosphotransferase domain-containing protein</fullName>
    </recommendedName>
</protein>
<dbReference type="InterPro" id="IPR011009">
    <property type="entry name" value="Kinase-like_dom_sf"/>
</dbReference>
<feature type="domain" description="Aminoglycoside phosphotransferase" evidence="1">
    <location>
        <begin position="23"/>
        <end position="257"/>
    </location>
</feature>
<dbReference type="AlphaFoldDB" id="A0A4R2KIF0"/>
<dbReference type="Pfam" id="PF01636">
    <property type="entry name" value="APH"/>
    <property type="match status" value="1"/>
</dbReference>
<organism evidence="2 3">
    <name type="scientific">Rhodovulum euryhalinum</name>
    <dbReference type="NCBI Taxonomy" id="35805"/>
    <lineage>
        <taxon>Bacteria</taxon>
        <taxon>Pseudomonadati</taxon>
        <taxon>Pseudomonadota</taxon>
        <taxon>Alphaproteobacteria</taxon>
        <taxon>Rhodobacterales</taxon>
        <taxon>Paracoccaceae</taxon>
        <taxon>Rhodovulum</taxon>
    </lineage>
</organism>
<sequence>MPERAGIIAAFLSQAGWCGAERRPLAGDASNRRYERVTRDGRTAVLMDAPAERGEDVGPFLAIARHLSGLGLSAPAILAEDRQAGLLLLEDLGDDLFARVAARDPGQEETLYAAAVDLLADLHRAPPPDGLGRYDAATMARLACLPFEWYLPGADGDAPKGAVEAFRAELETALTRHAPPSVLILRDFHAENLIWLPDRRGVARVGLLDFQDALVGHPAYDLVSLLEDARRDVGDDLQARMRARYIAAAGVEPDTFARAYALLGAQRNLRIIGVFARLCLRDGKPGYLRMLPRVWGHLMRDLAHPDLGALRARVLGLLPPPDPSLLDRIARRCPTR</sequence>
<evidence type="ECO:0000313" key="3">
    <source>
        <dbReference type="Proteomes" id="UP000295142"/>
    </source>
</evidence>
<evidence type="ECO:0000313" key="2">
    <source>
        <dbReference type="EMBL" id="TCO73413.1"/>
    </source>
</evidence>
<evidence type="ECO:0000259" key="1">
    <source>
        <dbReference type="Pfam" id="PF01636"/>
    </source>
</evidence>